<dbReference type="AlphaFoldDB" id="A0AAD6ZFM9"/>
<sequence length="133" mass="14989">TRQDFDRLLSVLYPKDYTQHECKTVEEWASILALAHKFEMHNIRQLAIDRLALCAGPVDKIALGQQYNVDEWLGPAYLMLAARQEPITSAEGAKLGVEALVRISALKDEVSRNLAAYLDQDKFRELFAKKAAA</sequence>
<accession>A0AAD6ZFM9</accession>
<name>A0AAD6ZFM9_9AGAR</name>
<reference evidence="1" key="1">
    <citation type="submission" date="2023-03" db="EMBL/GenBank/DDBJ databases">
        <title>Massive genome expansion in bonnet fungi (Mycena s.s.) driven by repeated elements and novel gene families across ecological guilds.</title>
        <authorList>
            <consortium name="Lawrence Berkeley National Laboratory"/>
            <person name="Harder C.B."/>
            <person name="Miyauchi S."/>
            <person name="Viragh M."/>
            <person name="Kuo A."/>
            <person name="Thoen E."/>
            <person name="Andreopoulos B."/>
            <person name="Lu D."/>
            <person name="Skrede I."/>
            <person name="Drula E."/>
            <person name="Henrissat B."/>
            <person name="Morin E."/>
            <person name="Kohler A."/>
            <person name="Barry K."/>
            <person name="LaButti K."/>
            <person name="Morin E."/>
            <person name="Salamov A."/>
            <person name="Lipzen A."/>
            <person name="Mereny Z."/>
            <person name="Hegedus B."/>
            <person name="Baldrian P."/>
            <person name="Stursova M."/>
            <person name="Weitz H."/>
            <person name="Taylor A."/>
            <person name="Grigoriev I.V."/>
            <person name="Nagy L.G."/>
            <person name="Martin F."/>
            <person name="Kauserud H."/>
        </authorList>
    </citation>
    <scope>NUCLEOTIDE SEQUENCE</scope>
    <source>
        <strain evidence="1">CBHHK002</strain>
    </source>
</reference>
<comment type="caution">
    <text evidence="1">The sequence shown here is derived from an EMBL/GenBank/DDBJ whole genome shotgun (WGS) entry which is preliminary data.</text>
</comment>
<proteinExistence type="predicted"/>
<dbReference type="EMBL" id="JARIHO010000055">
    <property type="protein sequence ID" value="KAJ7319068.1"/>
    <property type="molecule type" value="Genomic_DNA"/>
</dbReference>
<organism evidence="1 2">
    <name type="scientific">Mycena albidolilacea</name>
    <dbReference type="NCBI Taxonomy" id="1033008"/>
    <lineage>
        <taxon>Eukaryota</taxon>
        <taxon>Fungi</taxon>
        <taxon>Dikarya</taxon>
        <taxon>Basidiomycota</taxon>
        <taxon>Agaricomycotina</taxon>
        <taxon>Agaricomycetes</taxon>
        <taxon>Agaricomycetidae</taxon>
        <taxon>Agaricales</taxon>
        <taxon>Marasmiineae</taxon>
        <taxon>Mycenaceae</taxon>
        <taxon>Mycena</taxon>
    </lineage>
</organism>
<protein>
    <submittedName>
        <fullName evidence="1">Uncharacterized protein</fullName>
    </submittedName>
</protein>
<evidence type="ECO:0000313" key="2">
    <source>
        <dbReference type="Proteomes" id="UP001218218"/>
    </source>
</evidence>
<dbReference type="Proteomes" id="UP001218218">
    <property type="component" value="Unassembled WGS sequence"/>
</dbReference>
<keyword evidence="2" id="KW-1185">Reference proteome</keyword>
<evidence type="ECO:0000313" key="1">
    <source>
        <dbReference type="EMBL" id="KAJ7319068.1"/>
    </source>
</evidence>
<feature type="non-terminal residue" evidence="1">
    <location>
        <position position="1"/>
    </location>
</feature>
<gene>
    <name evidence="1" type="ORF">DFH08DRAFT_714299</name>
</gene>